<organism evidence="1 2">
    <name type="scientific">Tetrahymena thermophila (strain SB210)</name>
    <dbReference type="NCBI Taxonomy" id="312017"/>
    <lineage>
        <taxon>Eukaryota</taxon>
        <taxon>Sar</taxon>
        <taxon>Alveolata</taxon>
        <taxon>Ciliophora</taxon>
        <taxon>Intramacronucleata</taxon>
        <taxon>Oligohymenophorea</taxon>
        <taxon>Hymenostomatida</taxon>
        <taxon>Tetrahymenina</taxon>
        <taxon>Tetrahymenidae</taxon>
        <taxon>Tetrahymena</taxon>
    </lineage>
</organism>
<name>I7M942_TETTS</name>
<protein>
    <submittedName>
        <fullName evidence="1">Uncharacterized protein</fullName>
    </submittedName>
</protein>
<dbReference type="Proteomes" id="UP000009168">
    <property type="component" value="Unassembled WGS sequence"/>
</dbReference>
<keyword evidence="2" id="KW-1185">Reference proteome</keyword>
<reference evidence="2" key="1">
    <citation type="journal article" date="2006" name="PLoS Biol.">
        <title>Macronuclear genome sequence of the ciliate Tetrahymena thermophila, a model eukaryote.</title>
        <authorList>
            <person name="Eisen J.A."/>
            <person name="Coyne R.S."/>
            <person name="Wu M."/>
            <person name="Wu D."/>
            <person name="Thiagarajan M."/>
            <person name="Wortman J.R."/>
            <person name="Badger J.H."/>
            <person name="Ren Q."/>
            <person name="Amedeo P."/>
            <person name="Jones K.M."/>
            <person name="Tallon L.J."/>
            <person name="Delcher A.L."/>
            <person name="Salzberg S.L."/>
            <person name="Silva J.C."/>
            <person name="Haas B.J."/>
            <person name="Majoros W.H."/>
            <person name="Farzad M."/>
            <person name="Carlton J.M."/>
            <person name="Smith R.K. Jr."/>
            <person name="Garg J."/>
            <person name="Pearlman R.E."/>
            <person name="Karrer K.M."/>
            <person name="Sun L."/>
            <person name="Manning G."/>
            <person name="Elde N.C."/>
            <person name="Turkewitz A.P."/>
            <person name="Asai D.J."/>
            <person name="Wilkes D.E."/>
            <person name="Wang Y."/>
            <person name="Cai H."/>
            <person name="Collins K."/>
            <person name="Stewart B.A."/>
            <person name="Lee S.R."/>
            <person name="Wilamowska K."/>
            <person name="Weinberg Z."/>
            <person name="Ruzzo W.L."/>
            <person name="Wloga D."/>
            <person name="Gaertig J."/>
            <person name="Frankel J."/>
            <person name="Tsao C.-C."/>
            <person name="Gorovsky M.A."/>
            <person name="Keeling P.J."/>
            <person name="Waller R.F."/>
            <person name="Patron N.J."/>
            <person name="Cherry J.M."/>
            <person name="Stover N.A."/>
            <person name="Krieger C.J."/>
            <person name="del Toro C."/>
            <person name="Ryder H.F."/>
            <person name="Williamson S.C."/>
            <person name="Barbeau R.A."/>
            <person name="Hamilton E.P."/>
            <person name="Orias E."/>
        </authorList>
    </citation>
    <scope>NUCLEOTIDE SEQUENCE [LARGE SCALE GENOMIC DNA]</scope>
    <source>
        <strain evidence="2">SB210</strain>
    </source>
</reference>
<evidence type="ECO:0000313" key="2">
    <source>
        <dbReference type="Proteomes" id="UP000009168"/>
    </source>
</evidence>
<dbReference type="KEGG" id="tet:TTHERM_00304130"/>
<dbReference type="HOGENOM" id="CLU_1647155_0_0_1"/>
<proteinExistence type="predicted"/>
<dbReference type="GeneID" id="7843177"/>
<dbReference type="InParanoid" id="I7M942"/>
<sequence>MEQEIDESSIYLKKPADTSLSIHSVYDFLSKEKERSSQKKGRDNAASYSKFHQYCEKVLDKRKNLKLDDQISKLKTKQLLELFESDNQSSKQIFKLTQQITYLQNKIWDLDIVELQSIKHLVPVYEELFDKLKNLPNYLDRQNRFQNIVLEVAQDLNQNTK</sequence>
<evidence type="ECO:0000313" key="1">
    <source>
        <dbReference type="EMBL" id="EAS00745.1"/>
    </source>
</evidence>
<accession>I7M942</accession>
<dbReference type="RefSeq" id="XP_001020990.1">
    <property type="nucleotide sequence ID" value="XM_001020990.3"/>
</dbReference>
<dbReference type="EMBL" id="GG662608">
    <property type="protein sequence ID" value="EAS00745.1"/>
    <property type="molecule type" value="Genomic_DNA"/>
</dbReference>
<gene>
    <name evidence="1" type="ORF">TTHERM_00304130</name>
</gene>
<dbReference type="AlphaFoldDB" id="I7M942"/>